<organism evidence="1 2">
    <name type="scientific">Panagrolaimus sp. ES5</name>
    <dbReference type="NCBI Taxonomy" id="591445"/>
    <lineage>
        <taxon>Eukaryota</taxon>
        <taxon>Metazoa</taxon>
        <taxon>Ecdysozoa</taxon>
        <taxon>Nematoda</taxon>
        <taxon>Chromadorea</taxon>
        <taxon>Rhabditida</taxon>
        <taxon>Tylenchina</taxon>
        <taxon>Panagrolaimomorpha</taxon>
        <taxon>Panagrolaimoidea</taxon>
        <taxon>Panagrolaimidae</taxon>
        <taxon>Panagrolaimus</taxon>
    </lineage>
</organism>
<dbReference type="Proteomes" id="UP000887579">
    <property type="component" value="Unplaced"/>
</dbReference>
<evidence type="ECO:0000313" key="1">
    <source>
        <dbReference type="Proteomes" id="UP000887579"/>
    </source>
</evidence>
<sequence>MDYCKILLLVLFFGLILGQQRFQRYLVNDTQNGLNLDMIEMNGYDFDNRGELVSDDVEDNKIDKVSVTALEYELLNDALKFRMCTSECDDGTVILCFDSDDPKTIPGSNRCRSNQCEVQIGFSKDSAGKHKASFFEKHSTNPITPGCEIVT</sequence>
<protein>
    <submittedName>
        <fullName evidence="2">Secreted protein</fullName>
    </submittedName>
</protein>
<reference evidence="2" key="1">
    <citation type="submission" date="2022-11" db="UniProtKB">
        <authorList>
            <consortium name="WormBaseParasite"/>
        </authorList>
    </citation>
    <scope>IDENTIFICATION</scope>
</reference>
<accession>A0AC34G7W9</accession>
<proteinExistence type="predicted"/>
<dbReference type="WBParaSite" id="ES5_v2.g25850.t1">
    <property type="protein sequence ID" value="ES5_v2.g25850.t1"/>
    <property type="gene ID" value="ES5_v2.g25850"/>
</dbReference>
<evidence type="ECO:0000313" key="2">
    <source>
        <dbReference type="WBParaSite" id="ES5_v2.g25850.t1"/>
    </source>
</evidence>
<name>A0AC34G7W9_9BILA</name>